<sequence length="173" mass="18879">MRNSKVQSSKSSPGLVAITSKSVGKRNSPKLAAVPKKLLGGSKDQRSSKRIKRITMNVDKGSNTQRFPYMIREEGVDYTPKALQDSDHPTLVEQYSGLASMKRAKLTRVSSVGSSSISLVSRVSMSRHSVVSLARQQSLESVATLAISFSSLTDEERESDPNSLYRAASAFRL</sequence>
<protein>
    <submittedName>
        <fullName evidence="2">Uncharacterized protein</fullName>
    </submittedName>
</protein>
<organism evidence="2">
    <name type="scientific">Graphocephala atropunctata</name>
    <dbReference type="NCBI Taxonomy" id="36148"/>
    <lineage>
        <taxon>Eukaryota</taxon>
        <taxon>Metazoa</taxon>
        <taxon>Ecdysozoa</taxon>
        <taxon>Arthropoda</taxon>
        <taxon>Hexapoda</taxon>
        <taxon>Insecta</taxon>
        <taxon>Pterygota</taxon>
        <taxon>Neoptera</taxon>
        <taxon>Paraneoptera</taxon>
        <taxon>Hemiptera</taxon>
        <taxon>Auchenorrhyncha</taxon>
        <taxon>Membracoidea</taxon>
        <taxon>Cicadellidae</taxon>
        <taxon>Cicadellinae</taxon>
        <taxon>Cicadellini</taxon>
        <taxon>Graphocephala</taxon>
    </lineage>
</organism>
<gene>
    <name evidence="2" type="ORF">g.52312</name>
</gene>
<feature type="non-terminal residue" evidence="2">
    <location>
        <position position="173"/>
    </location>
</feature>
<evidence type="ECO:0000313" key="2">
    <source>
        <dbReference type="EMBL" id="JAT30872.1"/>
    </source>
</evidence>
<feature type="compositionally biased region" description="Polar residues" evidence="1">
    <location>
        <begin position="1"/>
        <end position="12"/>
    </location>
</feature>
<dbReference type="AlphaFoldDB" id="A0A1B6M4M6"/>
<dbReference type="EMBL" id="GEBQ01009105">
    <property type="protein sequence ID" value="JAT30872.1"/>
    <property type="molecule type" value="Transcribed_RNA"/>
</dbReference>
<proteinExistence type="predicted"/>
<reference evidence="2" key="1">
    <citation type="submission" date="2015-11" db="EMBL/GenBank/DDBJ databases">
        <title>De novo transcriptome assembly of four potential Pierce s Disease insect vectors from Arizona vineyards.</title>
        <authorList>
            <person name="Tassone E.E."/>
        </authorList>
    </citation>
    <scope>NUCLEOTIDE SEQUENCE</scope>
</reference>
<feature type="region of interest" description="Disordered" evidence="1">
    <location>
        <begin position="1"/>
        <end position="49"/>
    </location>
</feature>
<name>A0A1B6M4M6_9HEMI</name>
<evidence type="ECO:0000256" key="1">
    <source>
        <dbReference type="SAM" id="MobiDB-lite"/>
    </source>
</evidence>
<accession>A0A1B6M4M6</accession>